<dbReference type="EMBL" id="CAJVQB010045562">
    <property type="protein sequence ID" value="CAG8832542.1"/>
    <property type="molecule type" value="Genomic_DNA"/>
</dbReference>
<comment type="caution">
    <text evidence="1">The sequence shown here is derived from an EMBL/GenBank/DDBJ whole genome shotgun (WGS) entry which is preliminary data.</text>
</comment>
<evidence type="ECO:0000313" key="1">
    <source>
        <dbReference type="EMBL" id="CAG8832542.1"/>
    </source>
</evidence>
<name>A0ABN7WHR6_GIGMA</name>
<gene>
    <name evidence="1" type="ORF">GMARGA_LOCUS31105</name>
</gene>
<organism evidence="1 2">
    <name type="scientific">Gigaspora margarita</name>
    <dbReference type="NCBI Taxonomy" id="4874"/>
    <lineage>
        <taxon>Eukaryota</taxon>
        <taxon>Fungi</taxon>
        <taxon>Fungi incertae sedis</taxon>
        <taxon>Mucoromycota</taxon>
        <taxon>Glomeromycotina</taxon>
        <taxon>Glomeromycetes</taxon>
        <taxon>Diversisporales</taxon>
        <taxon>Gigasporaceae</taxon>
        <taxon>Gigaspora</taxon>
    </lineage>
</organism>
<accession>A0ABN7WHR6</accession>
<feature type="non-terminal residue" evidence="1">
    <location>
        <position position="136"/>
    </location>
</feature>
<sequence length="136" mass="16218">MEKREKREGKNIQKDLYQITICQKCKEKKKLFEYLIACEVDEARWLEKKYSIANQIWSNLNTVVRKRMTIENLYTSLTGEKKADKYRKRNYMARRLIELDLATSLLAIGITKKATNLIITRMEKQIDINPKNENEE</sequence>
<proteinExistence type="predicted"/>
<protein>
    <submittedName>
        <fullName evidence="1">1197_t:CDS:1</fullName>
    </submittedName>
</protein>
<dbReference type="Proteomes" id="UP000789901">
    <property type="component" value="Unassembled WGS sequence"/>
</dbReference>
<reference evidence="1 2" key="1">
    <citation type="submission" date="2021-06" db="EMBL/GenBank/DDBJ databases">
        <authorList>
            <person name="Kallberg Y."/>
            <person name="Tangrot J."/>
            <person name="Rosling A."/>
        </authorList>
    </citation>
    <scope>NUCLEOTIDE SEQUENCE [LARGE SCALE GENOMIC DNA]</scope>
    <source>
        <strain evidence="1 2">120-4 pot B 10/14</strain>
    </source>
</reference>
<keyword evidence="2" id="KW-1185">Reference proteome</keyword>
<evidence type="ECO:0000313" key="2">
    <source>
        <dbReference type="Proteomes" id="UP000789901"/>
    </source>
</evidence>